<gene>
    <name evidence="1" type="ORF">DDZ13_07540</name>
</gene>
<name>A0A317ZFT4_9BACT</name>
<keyword evidence="2" id="KW-1185">Reference proteome</keyword>
<dbReference type="Proteomes" id="UP000247099">
    <property type="component" value="Unassembled WGS sequence"/>
</dbReference>
<accession>A0A317ZFT4</accession>
<evidence type="ECO:0000313" key="2">
    <source>
        <dbReference type="Proteomes" id="UP000247099"/>
    </source>
</evidence>
<dbReference type="EMBL" id="QHJQ01000004">
    <property type="protein sequence ID" value="PXA04376.1"/>
    <property type="molecule type" value="Genomic_DNA"/>
</dbReference>
<protein>
    <submittedName>
        <fullName evidence="1">Uncharacterized protein</fullName>
    </submittedName>
</protein>
<dbReference type="RefSeq" id="WP_110130828.1">
    <property type="nucleotide sequence ID" value="NZ_QHJQ01000004.1"/>
</dbReference>
<sequence>MLFGLSGCVVFPFHQKAKYHEPSHLAARQKALSEQTDPYEPLEVEYPAIKLKVGEKRLMTTPVKGGVGGWWLSVATADPGIAKAVPKENSFYTGTYLLGVAPGRTTAYYGNVVRIFEKPPSQISGSFIVEVVEAD</sequence>
<organism evidence="1 2">
    <name type="scientific">Coraliomargarita sinensis</name>
    <dbReference type="NCBI Taxonomy" id="2174842"/>
    <lineage>
        <taxon>Bacteria</taxon>
        <taxon>Pseudomonadati</taxon>
        <taxon>Verrucomicrobiota</taxon>
        <taxon>Opitutia</taxon>
        <taxon>Puniceicoccales</taxon>
        <taxon>Coraliomargaritaceae</taxon>
        <taxon>Coraliomargarita</taxon>
    </lineage>
</organism>
<reference evidence="1 2" key="1">
    <citation type="submission" date="2018-05" db="EMBL/GenBank/DDBJ databases">
        <title>Coraliomargarita sinensis sp. nov., isolated from a marine solar saltern.</title>
        <authorList>
            <person name="Zhou L.Y."/>
        </authorList>
    </citation>
    <scope>NUCLEOTIDE SEQUENCE [LARGE SCALE GENOMIC DNA]</scope>
    <source>
        <strain evidence="1 2">WN38</strain>
    </source>
</reference>
<comment type="caution">
    <text evidence="1">The sequence shown here is derived from an EMBL/GenBank/DDBJ whole genome shotgun (WGS) entry which is preliminary data.</text>
</comment>
<proteinExistence type="predicted"/>
<evidence type="ECO:0000313" key="1">
    <source>
        <dbReference type="EMBL" id="PXA04376.1"/>
    </source>
</evidence>
<dbReference type="AlphaFoldDB" id="A0A317ZFT4"/>
<dbReference type="InParanoid" id="A0A317ZFT4"/>